<proteinExistence type="predicted"/>
<dbReference type="Pfam" id="PF02383">
    <property type="entry name" value="Syja_N"/>
    <property type="match status" value="1"/>
</dbReference>
<dbReference type="GO" id="GO:0045334">
    <property type="term" value="C:clathrin-coated endocytic vesicle"/>
    <property type="evidence" value="ECO:0007669"/>
    <property type="project" value="TreeGrafter"/>
</dbReference>
<protein>
    <submittedName>
        <fullName evidence="4">Phosphatidylinositide phosphatase SAC2-like</fullName>
    </submittedName>
</protein>
<dbReference type="Proteomes" id="UP001230051">
    <property type="component" value="Unassembled WGS sequence"/>
</dbReference>
<dbReference type="AlphaFoldDB" id="A0AAD8CNU7"/>
<name>A0AAD8CNU7_ACIOX</name>
<dbReference type="GO" id="GO:2001135">
    <property type="term" value="P:regulation of endocytic recycling"/>
    <property type="evidence" value="ECO:0007669"/>
    <property type="project" value="TreeGrafter"/>
</dbReference>
<evidence type="ECO:0000313" key="4">
    <source>
        <dbReference type="EMBL" id="KAK1154181.1"/>
    </source>
</evidence>
<feature type="domain" description="HSac2" evidence="3">
    <location>
        <begin position="574"/>
        <end position="739"/>
    </location>
</feature>
<dbReference type="GO" id="GO:0005769">
    <property type="term" value="C:early endosome"/>
    <property type="evidence" value="ECO:0007669"/>
    <property type="project" value="TreeGrafter"/>
</dbReference>
<keyword evidence="1" id="KW-0175">Coiled coil</keyword>
<gene>
    <name evidence="4" type="primary">INPP5F</name>
    <name evidence="4" type="ORF">AOXY_G28978</name>
</gene>
<sequence>MEVFRSPSHYIIVNDDSALWWSRTDGSPKITNVSPLSLAQNALSDNAVCLGLAEGVIGKIQLHSESDRFLLLVRQKTLVGRILPGHQVFTVSKVVAIPLSEEEPQDLEFEVCTEHNDTRNRPTGMYLPKIQTTKRREERQKEKLTRRLLEELLKIFTDTNSFYFSSSYDLTSSLQRQCTLGKQNLPLLQQVDDRFFWNKYMMKDVIELQDPRVNDWVTPIIQGFVAIELIMLSDAAGWDERSRLPELFLQGECSDSFLIALISRRSRHRAGMRYKCRGVDSKGHASIYVETEQIVYCRGHTAALVLVRGSLPVIWSQPGYRYNPLPVLNKNETETQAAFKAHFDDQLKNYNKQVIINLVKQGGPEKIVGDAFLRHVLLYNSADLTYVSFDFHEHCHGMKFENVKLLTEGIAHIINDMKWFWMAQGKVISRQLGTVRVNCIDCLDRTNVVQAAIAYGILENQLKAFEALSQGSSLPYSSKRAIQVMWADNGDAISRRYAGTNAMKGDLIRTGERNIAGVLKDGFTSANRYYLNCFLDSYRQAVTDAMQGIPVKDDLHTVYFKEESTTAFIKSQTQLPRCEVDVIIQHYREILIPSSEHFLDGWHLKVHDPSLKCATVKDLDVLLMLTNRACHLAYCDEDAVTVVQRQSILLEKIELVIAFKGPEPNEKKTIMSCLRLHYCFKGKSGYFHTLTQETQEDSTESLHHIAERLQHAKREAVGKELPITTQCLDRKNSALHDIPTVQLSEKDLEKAQRLYHNLLEDICLPENLEETQMGKSPHGAFELNEKFKCYDREVLSDSDDDLCASSHLYSKSHLTDLGGSYRSAASSSFIPCALPKAKSCKSHFNIQISEGNEDQLKTLVVLPFADDSELASSTSREALAPGTRETVEPGRLLLHAASVASASEPGAEAVLNEAEINKMVKNCKTRIIQI</sequence>
<dbReference type="PROSITE" id="PS50275">
    <property type="entry name" value="SAC"/>
    <property type="match status" value="1"/>
</dbReference>
<dbReference type="PANTHER" id="PTHR45662">
    <property type="entry name" value="PHOSPHATIDYLINOSITIDE PHOSPHATASE SAC1"/>
    <property type="match status" value="1"/>
</dbReference>
<dbReference type="EMBL" id="JAGXEW010000037">
    <property type="protein sequence ID" value="KAK1154181.1"/>
    <property type="molecule type" value="Genomic_DNA"/>
</dbReference>
<evidence type="ECO:0000259" key="3">
    <source>
        <dbReference type="PROSITE" id="PS51791"/>
    </source>
</evidence>
<dbReference type="GO" id="GO:0046856">
    <property type="term" value="P:phosphatidylinositol dephosphorylation"/>
    <property type="evidence" value="ECO:0007669"/>
    <property type="project" value="TreeGrafter"/>
</dbReference>
<evidence type="ECO:0000256" key="1">
    <source>
        <dbReference type="SAM" id="Coils"/>
    </source>
</evidence>
<dbReference type="InterPro" id="IPR034753">
    <property type="entry name" value="hSac2"/>
</dbReference>
<organism evidence="4 5">
    <name type="scientific">Acipenser oxyrinchus oxyrinchus</name>
    <dbReference type="NCBI Taxonomy" id="40147"/>
    <lineage>
        <taxon>Eukaryota</taxon>
        <taxon>Metazoa</taxon>
        <taxon>Chordata</taxon>
        <taxon>Craniata</taxon>
        <taxon>Vertebrata</taxon>
        <taxon>Euteleostomi</taxon>
        <taxon>Actinopterygii</taxon>
        <taxon>Chondrostei</taxon>
        <taxon>Acipenseriformes</taxon>
        <taxon>Acipenseridae</taxon>
        <taxon>Acipenser</taxon>
    </lineage>
</organism>
<evidence type="ECO:0000259" key="2">
    <source>
        <dbReference type="PROSITE" id="PS50275"/>
    </source>
</evidence>
<keyword evidence="5" id="KW-1185">Reference proteome</keyword>
<reference evidence="4" key="1">
    <citation type="submission" date="2022-02" db="EMBL/GenBank/DDBJ databases">
        <title>Atlantic sturgeon de novo genome assembly.</title>
        <authorList>
            <person name="Stock M."/>
            <person name="Klopp C."/>
            <person name="Guiguen Y."/>
            <person name="Cabau C."/>
            <person name="Parinello H."/>
            <person name="Santidrian Yebra-Pimentel E."/>
            <person name="Kuhl H."/>
            <person name="Dirks R.P."/>
            <person name="Guessner J."/>
            <person name="Wuertz S."/>
            <person name="Du K."/>
            <person name="Schartl M."/>
        </authorList>
    </citation>
    <scope>NUCLEOTIDE SEQUENCE</scope>
    <source>
        <strain evidence="4">STURGEONOMICS-FGT-2020</strain>
        <tissue evidence="4">Whole blood</tissue>
    </source>
</reference>
<evidence type="ECO:0000313" key="5">
    <source>
        <dbReference type="Proteomes" id="UP001230051"/>
    </source>
</evidence>
<dbReference type="GO" id="GO:0043812">
    <property type="term" value="F:phosphatidylinositol-4-phosphate phosphatase activity"/>
    <property type="evidence" value="ECO:0007669"/>
    <property type="project" value="TreeGrafter"/>
</dbReference>
<comment type="caution">
    <text evidence="4">The sequence shown here is derived from an EMBL/GenBank/DDBJ whole genome shotgun (WGS) entry which is preliminary data.</text>
</comment>
<dbReference type="PANTHER" id="PTHR45662:SF8">
    <property type="entry name" value="PHOSPHATIDYLINOSITIDE PHOSPHATASE SAC2"/>
    <property type="match status" value="1"/>
</dbReference>
<accession>A0AAD8CNU7</accession>
<feature type="coiled-coil region" evidence="1">
    <location>
        <begin position="127"/>
        <end position="154"/>
    </location>
</feature>
<feature type="domain" description="SAC" evidence="2">
    <location>
        <begin position="153"/>
        <end position="499"/>
    </location>
</feature>
<dbReference type="PROSITE" id="PS51791">
    <property type="entry name" value="HSAC2"/>
    <property type="match status" value="1"/>
</dbReference>
<dbReference type="InterPro" id="IPR002013">
    <property type="entry name" value="SAC_dom"/>
</dbReference>